<feature type="domain" description="PIN" evidence="18">
    <location>
        <begin position="63"/>
        <end position="181"/>
    </location>
</feature>
<proteinExistence type="inferred from homology"/>
<evidence type="ECO:0000259" key="19">
    <source>
        <dbReference type="SMART" id="SM00955"/>
    </source>
</evidence>
<evidence type="ECO:0000256" key="2">
    <source>
        <dbReference type="ARBA" id="ARBA00004496"/>
    </source>
</evidence>
<evidence type="ECO:0000256" key="12">
    <source>
        <dbReference type="ARBA" id="ARBA00022884"/>
    </source>
</evidence>
<evidence type="ECO:0000256" key="1">
    <source>
        <dbReference type="ARBA" id="ARBA00001946"/>
    </source>
</evidence>
<dbReference type="InterPro" id="IPR041505">
    <property type="entry name" value="Dis3_CSD2"/>
</dbReference>
<dbReference type="InterPro" id="IPR029060">
    <property type="entry name" value="PIN-like_dom_sf"/>
</dbReference>
<keyword evidence="12" id="KW-0694">RNA-binding</keyword>
<dbReference type="Pfam" id="PF17215">
    <property type="entry name" value="Rrp44_S1"/>
    <property type="match status" value="1"/>
</dbReference>
<feature type="region of interest" description="Disordered" evidence="17">
    <location>
        <begin position="935"/>
        <end position="977"/>
    </location>
</feature>
<dbReference type="InterPro" id="IPR033770">
    <property type="entry name" value="RRP44_S1"/>
</dbReference>
<sequence length="977" mass="109711">MLTNRVFMKKTRKGGIIKVVREHYLRDDIACGIGSCGLCSTAEGRTLLDEAPQPGSTAFPAPHYLMLDTNIILYQIDFLESDAIRNVIVLSTVLDEVRHRSPVIFKRLRKILADPGRKFFTFVNEHHRDTYLSKGVGESANDRNDRMIRRAAAWYGKHMAEDNPKGKVRVVVLSDDAENRAKAKKDGLLVSSVADYVGSLSGHPELRDKVFSAEKWQDESRIIFPAHLTASQIHDGIKKGEYLQGSFFASRDNLLEGNVRVEAYEEPVLIQGRLNLNRAVDGDVVAIRMLPKSEWKCPSKVVLVDEQNVDDDGAMEVADPEFEQDSGEERTPTAAVVGIIKRKWRQYCGILAANPLAQSTRHLFIASDRNIPRIRIETRQAATLITQRIVVAIDYWPRHSKYPIGHFVRALGGIGEKDTENEVILLEHDVPHGSFSEEIKSQLPKLPWAVDPEEYKKRVDLRDITICSVDPPGCTDIDDALHARRMPNGNIEVGVHIADVTHFIKPGTPLDKEASLRATTVYLVDKRIDMVPDVLSSNLCSLRGGEERLAFSCIWELDDDANIQSTRFHKSVIKSKAALTYQEAQLIIDDPSQTNQTAQSLRLLNTLAKILKRRRIDNGALVLASPEIRFNIDSETHDPIDVVAKKLMDTNSMVEEFMLLANVSVAEKIHQEFPEYALLRRHPCPPEANFDPLKKAASYQGFEIVTDSGKQLATSLDEAVKPDNPYFNTLLRILTTRCMMQAVYFISGTIQQAEYFHYGLASPIYTHFTSPIRRYADVIVHRLLAACIGADATYAALLDKQSTSQLCNNLNYRNRMAQYAGRASVALHTHLFFRDRTEDEEGYILFVKKNAIQVIIPKYGLEGTIYVAGRNQETLKNKPTFVYNEETQTQSCGDVEFHAFDKIVVRLSLDSTNVQHQRLVFELVKPRIEGFSVEAIGDKGKEDDSAAAKRKSAAAGDGEQQEKSAKKSKKDGKGKKK</sequence>
<keyword evidence="13" id="KW-0539">Nucleus</keyword>
<feature type="compositionally biased region" description="Basic residues" evidence="17">
    <location>
        <begin position="966"/>
        <end position="977"/>
    </location>
</feature>
<dbReference type="SMART" id="SM00955">
    <property type="entry name" value="RNB"/>
    <property type="match status" value="1"/>
</dbReference>
<dbReference type="GO" id="GO:0071034">
    <property type="term" value="P:CUT catabolic process"/>
    <property type="evidence" value="ECO:0007669"/>
    <property type="project" value="UniProtKB-ARBA"/>
</dbReference>
<evidence type="ECO:0000256" key="9">
    <source>
        <dbReference type="ARBA" id="ARBA00022801"/>
    </source>
</evidence>
<dbReference type="Pfam" id="PF17216">
    <property type="entry name" value="Rrp44_CSD1"/>
    <property type="match status" value="1"/>
</dbReference>
<dbReference type="Pfam" id="PF17849">
    <property type="entry name" value="OB_Dis3"/>
    <property type="match status" value="1"/>
</dbReference>
<dbReference type="FunFam" id="3.40.50.1010:FF:000010">
    <property type="entry name" value="Exosome complex exonuclease DIS3"/>
    <property type="match status" value="1"/>
</dbReference>
<comment type="cofactor">
    <cofactor evidence="1">
        <name>Mg(2+)</name>
        <dbReference type="ChEBI" id="CHEBI:18420"/>
    </cofactor>
</comment>
<evidence type="ECO:0000256" key="11">
    <source>
        <dbReference type="ARBA" id="ARBA00022839"/>
    </source>
</evidence>
<dbReference type="InterPro" id="IPR001900">
    <property type="entry name" value="RNase_II/R"/>
</dbReference>
<keyword evidence="7" id="KW-0540">Nuclease</keyword>
<dbReference type="Gene3D" id="3.40.50.1010">
    <property type="entry name" value="5'-nuclease"/>
    <property type="match status" value="1"/>
</dbReference>
<dbReference type="PANTHER" id="PTHR23355">
    <property type="entry name" value="RIBONUCLEASE"/>
    <property type="match status" value="1"/>
</dbReference>
<dbReference type="CDD" id="cd09862">
    <property type="entry name" value="PIN_Rrp44-like"/>
    <property type="match status" value="1"/>
</dbReference>
<evidence type="ECO:0000259" key="18">
    <source>
        <dbReference type="SMART" id="SM00670"/>
    </source>
</evidence>
<keyword evidence="11" id="KW-0269">Exonuclease</keyword>
<evidence type="ECO:0000256" key="3">
    <source>
        <dbReference type="ARBA" id="ARBA00004604"/>
    </source>
</evidence>
<keyword evidence="5" id="KW-0963">Cytoplasm</keyword>
<evidence type="ECO:0000313" key="20">
    <source>
        <dbReference type="EMBL" id="JAV20185.1"/>
    </source>
</evidence>
<feature type="compositionally biased region" description="Basic and acidic residues" evidence="17">
    <location>
        <begin position="936"/>
        <end position="947"/>
    </location>
</feature>
<feature type="domain" description="RNB" evidence="19">
    <location>
        <begin position="458"/>
        <end position="790"/>
    </location>
</feature>
<evidence type="ECO:0000256" key="7">
    <source>
        <dbReference type="ARBA" id="ARBA00022722"/>
    </source>
</evidence>
<evidence type="ECO:0000256" key="4">
    <source>
        <dbReference type="ARBA" id="ARBA00005785"/>
    </source>
</evidence>
<reference evidence="20" key="1">
    <citation type="submission" date="2017-01" db="EMBL/GenBank/DDBJ databases">
        <title>A deep insight into the sialotranscriptome of adult male and female Cluex tarsalis mosquitoes.</title>
        <authorList>
            <person name="Ribeiro J.M."/>
            <person name="Moreira F."/>
            <person name="Bernard K.A."/>
            <person name="Calvo E."/>
        </authorList>
    </citation>
    <scope>NUCLEOTIDE SEQUENCE</scope>
    <source>
        <strain evidence="20">Kern County</strain>
        <tissue evidence="20">Salivary glands</tissue>
    </source>
</reference>
<dbReference type="PROSITE" id="PS01175">
    <property type="entry name" value="RIBONUCLEASE_II"/>
    <property type="match status" value="1"/>
</dbReference>
<dbReference type="GO" id="GO:0006364">
    <property type="term" value="P:rRNA processing"/>
    <property type="evidence" value="ECO:0007669"/>
    <property type="project" value="UniProtKB-KW"/>
</dbReference>
<dbReference type="InterPro" id="IPR050180">
    <property type="entry name" value="RNR_Ribonuclease"/>
</dbReference>
<accession>A0A1Q3EXZ6</accession>
<evidence type="ECO:0000256" key="14">
    <source>
        <dbReference type="ARBA" id="ARBA00077221"/>
    </source>
</evidence>
<dbReference type="GO" id="GO:0071031">
    <property type="term" value="P:nuclear mRNA surveillance of mRNA 3'-end processing"/>
    <property type="evidence" value="ECO:0007669"/>
    <property type="project" value="TreeGrafter"/>
</dbReference>
<dbReference type="FunFam" id="2.40.50.690:FF:000010">
    <property type="entry name" value="Rrp44p homologue, putative"/>
    <property type="match status" value="1"/>
</dbReference>
<dbReference type="InterPro" id="IPR012340">
    <property type="entry name" value="NA-bd_OB-fold"/>
</dbReference>
<keyword evidence="10" id="KW-0271">Exosome</keyword>
<evidence type="ECO:0000256" key="8">
    <source>
        <dbReference type="ARBA" id="ARBA00022759"/>
    </source>
</evidence>
<dbReference type="GO" id="GO:0016075">
    <property type="term" value="P:rRNA catabolic process"/>
    <property type="evidence" value="ECO:0007669"/>
    <property type="project" value="TreeGrafter"/>
</dbReference>
<evidence type="ECO:0000256" key="17">
    <source>
        <dbReference type="SAM" id="MobiDB-lite"/>
    </source>
</evidence>
<dbReference type="PANTHER" id="PTHR23355:SF35">
    <property type="entry name" value="EXOSOME COMPLEX EXONUCLEASE RRP44"/>
    <property type="match status" value="1"/>
</dbReference>
<evidence type="ECO:0000256" key="16">
    <source>
        <dbReference type="RuleBase" id="RU003901"/>
    </source>
</evidence>
<dbReference type="InterPro" id="IPR022966">
    <property type="entry name" value="RNase_II/R_CS"/>
</dbReference>
<dbReference type="InterPro" id="IPR033771">
    <property type="entry name" value="Rrp44_CSD1"/>
</dbReference>
<dbReference type="SUPFAM" id="SSF50249">
    <property type="entry name" value="Nucleic acid-binding proteins"/>
    <property type="match status" value="3"/>
</dbReference>
<dbReference type="GO" id="GO:0000176">
    <property type="term" value="C:nuclear exosome (RNase complex)"/>
    <property type="evidence" value="ECO:0007669"/>
    <property type="project" value="TreeGrafter"/>
</dbReference>
<dbReference type="GO" id="GO:0005730">
    <property type="term" value="C:nucleolus"/>
    <property type="evidence" value="ECO:0007669"/>
    <property type="project" value="UniProtKB-SubCell"/>
</dbReference>
<evidence type="ECO:0000256" key="10">
    <source>
        <dbReference type="ARBA" id="ARBA00022835"/>
    </source>
</evidence>
<dbReference type="SMART" id="SM00670">
    <property type="entry name" value="PINc"/>
    <property type="match status" value="1"/>
</dbReference>
<dbReference type="GO" id="GO:0000177">
    <property type="term" value="C:cytoplasmic exosome (RNase complex)"/>
    <property type="evidence" value="ECO:0007669"/>
    <property type="project" value="TreeGrafter"/>
</dbReference>
<dbReference type="FunFam" id="2.40.50.700:FF:000001">
    <property type="entry name" value="Exosome complex exonuclease exoribonuclease (Rrp44)"/>
    <property type="match status" value="1"/>
</dbReference>
<dbReference type="GO" id="GO:0000175">
    <property type="term" value="F:3'-5'-RNA exonuclease activity"/>
    <property type="evidence" value="ECO:0007669"/>
    <property type="project" value="UniProtKB-ARBA"/>
</dbReference>
<dbReference type="GO" id="GO:0003723">
    <property type="term" value="F:RNA binding"/>
    <property type="evidence" value="ECO:0007669"/>
    <property type="project" value="UniProtKB-KW"/>
</dbReference>
<dbReference type="InterPro" id="IPR002716">
    <property type="entry name" value="PIN_dom"/>
</dbReference>
<dbReference type="Gene3D" id="2.40.50.690">
    <property type="match status" value="1"/>
</dbReference>
<organism evidence="20">
    <name type="scientific">Culex tarsalis</name>
    <name type="common">Encephalitis mosquito</name>
    <dbReference type="NCBI Taxonomy" id="7177"/>
    <lineage>
        <taxon>Eukaryota</taxon>
        <taxon>Metazoa</taxon>
        <taxon>Ecdysozoa</taxon>
        <taxon>Arthropoda</taxon>
        <taxon>Hexapoda</taxon>
        <taxon>Insecta</taxon>
        <taxon>Pterygota</taxon>
        <taxon>Neoptera</taxon>
        <taxon>Endopterygota</taxon>
        <taxon>Diptera</taxon>
        <taxon>Nematocera</taxon>
        <taxon>Culicoidea</taxon>
        <taxon>Culicidae</taxon>
        <taxon>Culicinae</taxon>
        <taxon>Culicini</taxon>
        <taxon>Culex</taxon>
        <taxon>Culex</taxon>
    </lineage>
</organism>
<dbReference type="Pfam" id="PF13638">
    <property type="entry name" value="PIN_4"/>
    <property type="match status" value="1"/>
</dbReference>
<dbReference type="FunFam" id="2.40.50.140:FF:000125">
    <property type="entry name" value="exosome complex exonuclease RRP44 isoform X1"/>
    <property type="match status" value="1"/>
</dbReference>
<evidence type="ECO:0000256" key="15">
    <source>
        <dbReference type="ARBA" id="ARBA00077930"/>
    </source>
</evidence>
<keyword evidence="9" id="KW-0378">Hydrolase</keyword>
<dbReference type="AlphaFoldDB" id="A0A1Q3EXZ6"/>
<protein>
    <recommendedName>
        <fullName evidence="14">Protein DIS3 homolog</fullName>
    </recommendedName>
    <alternativeName>
        <fullName evidence="15">Ribosomal RNA-processing protein 44</fullName>
    </alternativeName>
</protein>
<comment type="similarity">
    <text evidence="4 16">Belongs to the RNR ribonuclease family.</text>
</comment>
<name>A0A1Q3EXZ6_CULTA</name>
<keyword evidence="8" id="KW-0255">Endonuclease</keyword>
<dbReference type="Pfam" id="PF00773">
    <property type="entry name" value="RNB"/>
    <property type="match status" value="1"/>
</dbReference>
<keyword evidence="6" id="KW-0698">rRNA processing</keyword>
<dbReference type="Gene3D" id="2.40.50.140">
    <property type="entry name" value="Nucleic acid-binding proteins"/>
    <property type="match status" value="1"/>
</dbReference>
<dbReference type="GO" id="GO:0004519">
    <property type="term" value="F:endonuclease activity"/>
    <property type="evidence" value="ECO:0007669"/>
    <property type="project" value="UniProtKB-KW"/>
</dbReference>
<dbReference type="EMBL" id="GFDL01014860">
    <property type="protein sequence ID" value="JAV20185.1"/>
    <property type="molecule type" value="Transcribed_RNA"/>
</dbReference>
<dbReference type="Gene3D" id="2.40.50.700">
    <property type="match status" value="1"/>
</dbReference>
<evidence type="ECO:0000256" key="13">
    <source>
        <dbReference type="ARBA" id="ARBA00023242"/>
    </source>
</evidence>
<dbReference type="SUPFAM" id="SSF88723">
    <property type="entry name" value="PIN domain-like"/>
    <property type="match status" value="1"/>
</dbReference>
<evidence type="ECO:0000256" key="5">
    <source>
        <dbReference type="ARBA" id="ARBA00022490"/>
    </source>
</evidence>
<evidence type="ECO:0000256" key="6">
    <source>
        <dbReference type="ARBA" id="ARBA00022552"/>
    </source>
</evidence>
<comment type="subcellular location">
    <subcellularLocation>
        <location evidence="2">Cytoplasm</location>
    </subcellularLocation>
    <subcellularLocation>
        <location evidence="3">Nucleus</location>
        <location evidence="3">Nucleolus</location>
    </subcellularLocation>
</comment>